<proteinExistence type="predicted"/>
<comment type="caution">
    <text evidence="1">The sequence shown here is derived from an EMBL/GenBank/DDBJ whole genome shotgun (WGS) entry which is preliminary data.</text>
</comment>
<name>V8RBJ9_9PSED</name>
<protein>
    <submittedName>
        <fullName evidence="1">Uncharacterized protein</fullName>
    </submittedName>
</protein>
<dbReference type="PATRIC" id="fig|1395516.4.peg.1649"/>
<gene>
    <name evidence="1" type="ORF">PMO01_08110</name>
</gene>
<evidence type="ECO:0000313" key="2">
    <source>
        <dbReference type="Proteomes" id="UP000024771"/>
    </source>
</evidence>
<evidence type="ECO:0000313" key="1">
    <source>
        <dbReference type="EMBL" id="ETF08935.1"/>
    </source>
</evidence>
<reference evidence="1 2" key="1">
    <citation type="journal article" date="2014" name="Genome Announc.">
        <title>Draft Genome Sequence of Pseudomonas moraviensis R28-S.</title>
        <authorList>
            <person name="Hunter S.S."/>
            <person name="Yano H."/>
            <person name="Loftie-Eaton W."/>
            <person name="Hughes J."/>
            <person name="De Gelder L."/>
            <person name="Stragier P."/>
            <person name="De Vos P."/>
            <person name="Settles M.L."/>
            <person name="Top E.M."/>
        </authorList>
    </citation>
    <scope>NUCLEOTIDE SEQUENCE [LARGE SCALE GENOMIC DNA]</scope>
    <source>
        <strain evidence="2">R28</strain>
    </source>
</reference>
<accession>V8RBJ9</accession>
<dbReference type="AlphaFoldDB" id="V8RBJ9"/>
<dbReference type="HOGENOM" id="CLU_1945736_0_0_6"/>
<dbReference type="EMBL" id="AYMZ01000003">
    <property type="protein sequence ID" value="ETF08935.1"/>
    <property type="molecule type" value="Genomic_DNA"/>
</dbReference>
<sequence length="131" mass="15487">MSSHKVISRKVWWGLEARNYTEIAQEMPSHDRSLRKWAAIYAVYHLNFMDRHPGECYYDFLEDSKSSKFVFIEFTVPVHILETRDSFGARDTTITKLKKMETEDEIYAFLELNGINPELFVPPWACDYPID</sequence>
<dbReference type="Proteomes" id="UP000024771">
    <property type="component" value="Chromosome"/>
</dbReference>
<organism evidence="1 2">
    <name type="scientific">Pseudomonas moraviensis R28-S</name>
    <dbReference type="NCBI Taxonomy" id="1395516"/>
    <lineage>
        <taxon>Bacteria</taxon>
        <taxon>Pseudomonadati</taxon>
        <taxon>Pseudomonadota</taxon>
        <taxon>Gammaproteobacteria</taxon>
        <taxon>Pseudomonadales</taxon>
        <taxon>Pseudomonadaceae</taxon>
        <taxon>Pseudomonas</taxon>
    </lineage>
</organism>
<dbReference type="RefSeq" id="WP_016770660.1">
    <property type="nucleotide sequence ID" value="NZ_CM002330.1"/>
</dbReference>